<keyword evidence="4" id="KW-1185">Reference proteome</keyword>
<comment type="similarity">
    <text evidence="1">Belongs to the short-chain dehydrogenases/reductases (SDR) family.</text>
</comment>
<dbReference type="PRINTS" id="PR00081">
    <property type="entry name" value="GDHRDH"/>
</dbReference>
<dbReference type="PANTHER" id="PTHR42760:SF124">
    <property type="entry name" value="SHORT-CHAIN DEHYDROGENASE_REDUCTASE"/>
    <property type="match status" value="1"/>
</dbReference>
<organism evidence="3 4">
    <name type="scientific">Acrodontium crateriforme</name>
    <dbReference type="NCBI Taxonomy" id="150365"/>
    <lineage>
        <taxon>Eukaryota</taxon>
        <taxon>Fungi</taxon>
        <taxon>Dikarya</taxon>
        <taxon>Ascomycota</taxon>
        <taxon>Pezizomycotina</taxon>
        <taxon>Dothideomycetes</taxon>
        <taxon>Dothideomycetidae</taxon>
        <taxon>Mycosphaerellales</taxon>
        <taxon>Teratosphaeriaceae</taxon>
        <taxon>Acrodontium</taxon>
    </lineage>
</organism>
<dbReference type="InterPro" id="IPR036291">
    <property type="entry name" value="NAD(P)-bd_dom_sf"/>
</dbReference>
<evidence type="ECO:0000256" key="2">
    <source>
        <dbReference type="ARBA" id="ARBA00022857"/>
    </source>
</evidence>
<reference evidence="3 4" key="1">
    <citation type="submission" date="2023-11" db="EMBL/GenBank/DDBJ databases">
        <title>An acidophilic fungus is an integral part of prey digestion in a carnivorous sundew plant.</title>
        <authorList>
            <person name="Tsai I.J."/>
        </authorList>
    </citation>
    <scope>NUCLEOTIDE SEQUENCE [LARGE SCALE GENOMIC DNA]</scope>
    <source>
        <strain evidence="3">169a</strain>
    </source>
</reference>
<dbReference type="Proteomes" id="UP001303373">
    <property type="component" value="Chromosome 4"/>
</dbReference>
<dbReference type="FunFam" id="3.40.50.720:FF:000084">
    <property type="entry name" value="Short-chain dehydrogenase reductase"/>
    <property type="match status" value="1"/>
</dbReference>
<evidence type="ECO:0000313" key="3">
    <source>
        <dbReference type="EMBL" id="WPH00020.1"/>
    </source>
</evidence>
<dbReference type="InterPro" id="IPR002347">
    <property type="entry name" value="SDR_fam"/>
</dbReference>
<dbReference type="CDD" id="cd05233">
    <property type="entry name" value="SDR_c"/>
    <property type="match status" value="1"/>
</dbReference>
<proteinExistence type="inferred from homology"/>
<keyword evidence="2" id="KW-0521">NADP</keyword>
<sequence length="270" mass="28628">MSPPSKRLLGKIAIITGGSSGIGRAIALAYATHGAKIVIGDMWEKSRNPVESDTTSEVIAAMGGESSFVHVDVREAWSVDALVAHAVELHGRLDIMVNNAGVGLEVNDPQPIWEAKDGVWNTTLQINCNGVFYGTRAAARQMKDQEPLGLGDRGWIVNLASIYGQIAAANNVAYVSSKHLVMGLTKTAALDCAPYRIHVNAICPGFIDSSFTAGIIGEENELRQVITAQHPFRGIGKPEDVAAVAVTLASDDARWMTGSAMTVDGGFSIQ</sequence>
<dbReference type="SUPFAM" id="SSF51735">
    <property type="entry name" value="NAD(P)-binding Rossmann-fold domains"/>
    <property type="match status" value="1"/>
</dbReference>
<protein>
    <submittedName>
        <fullName evidence="3">Short chain type dehydrogenase</fullName>
    </submittedName>
</protein>
<dbReference type="GO" id="GO:0016616">
    <property type="term" value="F:oxidoreductase activity, acting on the CH-OH group of donors, NAD or NADP as acceptor"/>
    <property type="evidence" value="ECO:0007669"/>
    <property type="project" value="TreeGrafter"/>
</dbReference>
<dbReference type="Pfam" id="PF13561">
    <property type="entry name" value="adh_short_C2"/>
    <property type="match status" value="1"/>
</dbReference>
<name>A0AAQ3M3A7_9PEZI</name>
<evidence type="ECO:0000313" key="4">
    <source>
        <dbReference type="Proteomes" id="UP001303373"/>
    </source>
</evidence>
<dbReference type="AlphaFoldDB" id="A0AAQ3M3A7"/>
<dbReference type="EMBL" id="CP138583">
    <property type="protein sequence ID" value="WPH00020.1"/>
    <property type="molecule type" value="Genomic_DNA"/>
</dbReference>
<dbReference type="PRINTS" id="PR00080">
    <property type="entry name" value="SDRFAMILY"/>
</dbReference>
<dbReference type="Gene3D" id="3.40.50.720">
    <property type="entry name" value="NAD(P)-binding Rossmann-like Domain"/>
    <property type="match status" value="1"/>
</dbReference>
<gene>
    <name evidence="3" type="ORF">R9X50_00284300</name>
</gene>
<evidence type="ECO:0000256" key="1">
    <source>
        <dbReference type="ARBA" id="ARBA00006484"/>
    </source>
</evidence>
<accession>A0AAQ3M3A7</accession>
<dbReference type="PANTHER" id="PTHR42760">
    <property type="entry name" value="SHORT-CHAIN DEHYDROGENASES/REDUCTASES FAMILY MEMBER"/>
    <property type="match status" value="1"/>
</dbReference>